<comment type="subcellular location">
    <subcellularLocation>
        <location evidence="1">Membrane</location>
        <topology evidence="1">Multi-pass membrane protein</topology>
    </subcellularLocation>
</comment>
<organism evidence="13 14">
    <name type="scientific">Parascaris equorum</name>
    <name type="common">Equine roundworm</name>
    <dbReference type="NCBI Taxonomy" id="6256"/>
    <lineage>
        <taxon>Eukaryota</taxon>
        <taxon>Metazoa</taxon>
        <taxon>Ecdysozoa</taxon>
        <taxon>Nematoda</taxon>
        <taxon>Chromadorea</taxon>
        <taxon>Rhabditida</taxon>
        <taxon>Spirurina</taxon>
        <taxon>Ascaridomorpha</taxon>
        <taxon>Ascaridoidea</taxon>
        <taxon>Ascarididae</taxon>
        <taxon>Parascaris</taxon>
    </lineage>
</organism>
<dbReference type="GO" id="GO:0005886">
    <property type="term" value="C:plasma membrane"/>
    <property type="evidence" value="ECO:0007669"/>
    <property type="project" value="TreeGrafter"/>
</dbReference>
<evidence type="ECO:0000256" key="3">
    <source>
        <dbReference type="ARBA" id="ARBA00022692"/>
    </source>
</evidence>
<proteinExistence type="predicted"/>
<evidence type="ECO:0000256" key="7">
    <source>
        <dbReference type="ARBA" id="ARBA00023065"/>
    </source>
</evidence>
<evidence type="ECO:0000313" key="13">
    <source>
        <dbReference type="Proteomes" id="UP000887564"/>
    </source>
</evidence>
<dbReference type="Gene3D" id="1.25.40.20">
    <property type="entry name" value="Ankyrin repeat-containing domain"/>
    <property type="match status" value="1"/>
</dbReference>
<evidence type="ECO:0000256" key="9">
    <source>
        <dbReference type="ARBA" id="ARBA00023303"/>
    </source>
</evidence>
<dbReference type="GO" id="GO:0070679">
    <property type="term" value="F:inositol 1,4,5 trisphosphate binding"/>
    <property type="evidence" value="ECO:0007669"/>
    <property type="project" value="TreeGrafter"/>
</dbReference>
<dbReference type="WBParaSite" id="PEQ_0001242801-mRNA-1">
    <property type="protein sequence ID" value="PEQ_0001242801-mRNA-1"/>
    <property type="gene ID" value="PEQ_0001242801"/>
</dbReference>
<dbReference type="AlphaFoldDB" id="A0A914S1G0"/>
<dbReference type="Pfam" id="PF08344">
    <property type="entry name" value="TRP_2"/>
    <property type="match status" value="1"/>
</dbReference>
<evidence type="ECO:0000256" key="1">
    <source>
        <dbReference type="ARBA" id="ARBA00004141"/>
    </source>
</evidence>
<evidence type="ECO:0000313" key="14">
    <source>
        <dbReference type="WBParaSite" id="PEQ_0001242801-mRNA-1"/>
    </source>
</evidence>
<dbReference type="SUPFAM" id="SSF48403">
    <property type="entry name" value="Ankyrin repeat"/>
    <property type="match status" value="1"/>
</dbReference>
<keyword evidence="4" id="KW-0677">Repeat</keyword>
<dbReference type="Pfam" id="PF00520">
    <property type="entry name" value="Ion_trans"/>
    <property type="match status" value="1"/>
</dbReference>
<evidence type="ECO:0000259" key="12">
    <source>
        <dbReference type="SMART" id="SM01420"/>
    </source>
</evidence>
<keyword evidence="3 11" id="KW-0812">Transmembrane</keyword>
<dbReference type="GO" id="GO:0007338">
    <property type="term" value="P:single fertilization"/>
    <property type="evidence" value="ECO:0007669"/>
    <property type="project" value="TreeGrafter"/>
</dbReference>
<dbReference type="PANTHER" id="PTHR10117:SF80">
    <property type="entry name" value="TRANSIENT-RECEPTOR-POTENTIAL-LIKE PROTEIN"/>
    <property type="match status" value="1"/>
</dbReference>
<reference evidence="14" key="1">
    <citation type="submission" date="2022-11" db="UniProtKB">
        <authorList>
            <consortium name="WormBaseParasite"/>
        </authorList>
    </citation>
    <scope>IDENTIFICATION</scope>
</reference>
<name>A0A914S1G0_PAREQ</name>
<dbReference type="GO" id="GO:0015279">
    <property type="term" value="F:store-operated calcium channel activity"/>
    <property type="evidence" value="ECO:0007669"/>
    <property type="project" value="TreeGrafter"/>
</dbReference>
<feature type="region of interest" description="Disordered" evidence="10">
    <location>
        <begin position="617"/>
        <end position="645"/>
    </location>
</feature>
<keyword evidence="7" id="KW-0406">Ion transport</keyword>
<accession>A0A914S1G0</accession>
<feature type="transmembrane region" description="Helical" evidence="11">
    <location>
        <begin position="420"/>
        <end position="442"/>
    </location>
</feature>
<dbReference type="GO" id="GO:0051480">
    <property type="term" value="P:regulation of cytosolic calcium ion concentration"/>
    <property type="evidence" value="ECO:0007669"/>
    <property type="project" value="TreeGrafter"/>
</dbReference>
<evidence type="ECO:0000256" key="5">
    <source>
        <dbReference type="ARBA" id="ARBA00022989"/>
    </source>
</evidence>
<sequence>MCVLACNESEKEKQGNNYVEKVLQKNILPLNVNAVDSMGRTAIEIAVDNENNEIVELLLQQENVHIGNALLCAIRVYRTVEMLVNHPSITKDMLGEGWAHYIESTEAASNEYSSDISPVILAAHLNQFEILQMLLGKDAKIEKPHKHWCVCEVCDRERNTDSLHHSLKRINTPDPILSAFKLSWELQNLAKIEHEFMDRYIQFACDLLEQCRSTEEVIAVLNKEQSSHDENIDVWASKLSLSRLKLAIKYDQKKNYMFVSHPHCQQLLTSIWYEGFPGRKQRGSWWNHVPKSRVGRIVRSPFMKFLYYSISFGCFLLLLTLATFDSYRYEKGEVKGGGKTRASDRGPPPTIIETLEKYSTRKNATPKTNPYLGPLQISLGCMLVDVAKIASSYLTLLWSLFSITKVEDTDVIEEHYFTEFIGSGMFIVYHMTSIIVLLNMLIAMMSHSFQRINVRSSLAPPFNIIITPKAIYYFCCSIVNAIRYICGKYHYAKSQNRATIRRPGYSRKRRHNIEDDSNRALTYQDIIRSVTGIYVERGLVSRFIHQTKKDIKTDGVTEDDLLEIKQDIRSLRLLRYELRDDRRKEIVRSSSHIDAVKRDIMRTMSYNQHFSLLRTSKRQQDNVAEENSLGGQNDTDDQSSDITTG</sequence>
<dbReference type="PANTHER" id="PTHR10117">
    <property type="entry name" value="TRANSIENT RECEPTOR POTENTIAL CHANNEL"/>
    <property type="match status" value="1"/>
</dbReference>
<evidence type="ECO:0000256" key="8">
    <source>
        <dbReference type="ARBA" id="ARBA00023136"/>
    </source>
</evidence>
<dbReference type="InterPro" id="IPR005821">
    <property type="entry name" value="Ion_trans_dom"/>
</dbReference>
<dbReference type="SMART" id="SM01420">
    <property type="entry name" value="TRP_2"/>
    <property type="match status" value="1"/>
</dbReference>
<evidence type="ECO:0000256" key="4">
    <source>
        <dbReference type="ARBA" id="ARBA00022737"/>
    </source>
</evidence>
<keyword evidence="6" id="KW-0040">ANK repeat</keyword>
<dbReference type="GO" id="GO:0034703">
    <property type="term" value="C:cation channel complex"/>
    <property type="evidence" value="ECO:0007669"/>
    <property type="project" value="TreeGrafter"/>
</dbReference>
<dbReference type="InterPro" id="IPR013555">
    <property type="entry name" value="TRP_dom"/>
</dbReference>
<dbReference type="InterPro" id="IPR002153">
    <property type="entry name" value="TRPC_channel"/>
</dbReference>
<dbReference type="Pfam" id="PF00023">
    <property type="entry name" value="Ank"/>
    <property type="match status" value="1"/>
</dbReference>
<evidence type="ECO:0000256" key="10">
    <source>
        <dbReference type="SAM" id="MobiDB-lite"/>
    </source>
</evidence>
<dbReference type="Proteomes" id="UP000887564">
    <property type="component" value="Unplaced"/>
</dbReference>
<evidence type="ECO:0000256" key="6">
    <source>
        <dbReference type="ARBA" id="ARBA00023043"/>
    </source>
</evidence>
<dbReference type="SMART" id="SM00248">
    <property type="entry name" value="ANK"/>
    <property type="match status" value="2"/>
</dbReference>
<keyword evidence="5 11" id="KW-1133">Transmembrane helix</keyword>
<keyword evidence="9" id="KW-0407">Ion channel</keyword>
<feature type="domain" description="Transient receptor ion channel" evidence="12">
    <location>
        <begin position="149"/>
        <end position="197"/>
    </location>
</feature>
<dbReference type="InterPro" id="IPR036770">
    <property type="entry name" value="Ankyrin_rpt-contain_sf"/>
</dbReference>
<evidence type="ECO:0000256" key="2">
    <source>
        <dbReference type="ARBA" id="ARBA00022448"/>
    </source>
</evidence>
<evidence type="ECO:0000256" key="11">
    <source>
        <dbReference type="SAM" id="Phobius"/>
    </source>
</evidence>
<keyword evidence="2" id="KW-0813">Transport</keyword>
<dbReference type="InterPro" id="IPR002110">
    <property type="entry name" value="Ankyrin_rpt"/>
</dbReference>
<feature type="transmembrane region" description="Helical" evidence="11">
    <location>
        <begin position="305"/>
        <end position="324"/>
    </location>
</feature>
<keyword evidence="13" id="KW-1185">Reference proteome</keyword>
<keyword evidence="8 11" id="KW-0472">Membrane</keyword>
<protein>
    <submittedName>
        <fullName evidence="14">Transient receptor ion channel domain-containing protein</fullName>
    </submittedName>
</protein>